<evidence type="ECO:0000256" key="6">
    <source>
        <dbReference type="ARBA" id="ARBA00022801"/>
    </source>
</evidence>
<dbReference type="PRINTS" id="PR00110">
    <property type="entry name" value="ALPHAAMYLASE"/>
</dbReference>
<evidence type="ECO:0000256" key="4">
    <source>
        <dbReference type="ARBA" id="ARBA00011245"/>
    </source>
</evidence>
<sequence length="811" mass="90164">MRGTFRVLFLVLVLLVLAPQLTVAQILFQAFNWESWRKEGGWYNFLGGRVQTIANATVTHVWLPPPSHSVSEQGYMPGRLYDLNATRYGDQGDLKALIREFHARGIKCIADIVINHRTAERQNAQGIYNVFEGGTTDTHLDWDQSMICSTDTIFGGTGNADTGLDFGAAPDIDHLNPRVQREISAWLNWLKNEIGFDGWRLDFARGFSVDIAKIYIQNSKPDIAVAEIWSPLGGGSAGQNAHREELVNWVDTVGGTATAFDFTTKGVLQSAVQGKLWSLRDPHGKAPGMIGLRSEKAVTFVDNHDTGSTQKLWPFPADKVMQGYAYILTHPGIPCIFYDHYFDWGLRDDIRNLAMIRRRNRIHPASVLRIIAAESDIYVGSIDEKIIVKIGPRYNIGNLVPDNFKLVAHGSDYAGFNWESWRKEGGWYNNLKAQVNDIANAGVTHVWLPPPSHSVSPQGYMPGRLYDLNASKYGTLNELKSLISAFHAKGIKCVADTVINHRCADKKDARGIYCIFIGGTTDGRLDWGPDMICRDDSQYSDGRGNPDTGKDFAAAPDIDHLNPRVQKELSDWLNWLKTDIGFDGWRLDFAKGYSPDVAKIYIKNTAPDFVVAEIWSSLSYGPDGKPASNQDSERQELVNWVQGAGGPATAFDFTTKGILQAAVQGELWRLRDGNGKPPGMIGWWPERAVTFIDNHDTGSTQKMWPFPADKVMQGYAYILTHPGTPTIFYDHMIDWGLKAEISALSAIRTRNGINPGSKLRILVADADLYLAAIDEKIMVKIGPRNELGGLIPSNFRLVASGSCGYAVWEKR</sequence>
<comment type="catalytic activity">
    <reaction evidence="1 10">
        <text>Endohydrolysis of (1-&gt;4)-alpha-D-glucosidic linkages in polysaccharides containing three or more (1-&gt;4)-alpha-linked D-glucose units.</text>
        <dbReference type="EC" id="3.2.1.1"/>
    </reaction>
</comment>
<dbReference type="SUPFAM" id="SSF51445">
    <property type="entry name" value="(Trans)glycosidases"/>
    <property type="match status" value="2"/>
</dbReference>
<evidence type="ECO:0000256" key="5">
    <source>
        <dbReference type="ARBA" id="ARBA00012595"/>
    </source>
</evidence>
<evidence type="ECO:0000256" key="1">
    <source>
        <dbReference type="ARBA" id="ARBA00000548"/>
    </source>
</evidence>
<evidence type="ECO:0000256" key="8">
    <source>
        <dbReference type="ARBA" id="ARBA00023295"/>
    </source>
</evidence>
<dbReference type="GO" id="GO:0005509">
    <property type="term" value="F:calcium ion binding"/>
    <property type="evidence" value="ECO:0007669"/>
    <property type="project" value="InterPro"/>
</dbReference>
<protein>
    <recommendedName>
        <fullName evidence="5 10">Alpha-amylase</fullName>
        <ecNumber evidence="5 10">3.2.1.1</ecNumber>
    </recommendedName>
</protein>
<evidence type="ECO:0000256" key="3">
    <source>
        <dbReference type="ARBA" id="ARBA00008061"/>
    </source>
</evidence>
<dbReference type="Pfam" id="PF00128">
    <property type="entry name" value="Alpha-amylase"/>
    <property type="match status" value="2"/>
</dbReference>
<keyword evidence="7 10" id="KW-0119">Carbohydrate metabolism</keyword>
<dbReference type="Proteomes" id="UP000623129">
    <property type="component" value="Unassembled WGS sequence"/>
</dbReference>
<dbReference type="InterPro" id="IPR006046">
    <property type="entry name" value="Alpha_amylase"/>
</dbReference>
<keyword evidence="8 10" id="KW-0326">Glycosidase</keyword>
<dbReference type="InterPro" id="IPR012850">
    <property type="entry name" value="A-amylase_bs_C"/>
</dbReference>
<dbReference type="AlphaFoldDB" id="A0A833VEE6"/>
<comment type="subunit">
    <text evidence="4">Monomer.</text>
</comment>
<dbReference type="PANTHER" id="PTHR43447">
    <property type="entry name" value="ALPHA-AMYLASE"/>
    <property type="match status" value="1"/>
</dbReference>
<dbReference type="SMART" id="SM00810">
    <property type="entry name" value="Alpha-amyl_C2"/>
    <property type="match status" value="2"/>
</dbReference>
<name>A0A833VEE6_9POAL</name>
<evidence type="ECO:0000313" key="14">
    <source>
        <dbReference type="EMBL" id="KAF3320668.1"/>
    </source>
</evidence>
<dbReference type="SUPFAM" id="SSF51011">
    <property type="entry name" value="Glycosyl hydrolase domain"/>
    <property type="match status" value="2"/>
</dbReference>
<feature type="chain" id="PRO_5032899466" description="Alpha-amylase" evidence="11">
    <location>
        <begin position="25"/>
        <end position="811"/>
    </location>
</feature>
<dbReference type="SMART" id="SM00642">
    <property type="entry name" value="Aamy"/>
    <property type="match status" value="2"/>
</dbReference>
<evidence type="ECO:0000256" key="11">
    <source>
        <dbReference type="SAM" id="SignalP"/>
    </source>
</evidence>
<keyword evidence="15" id="KW-1185">Reference proteome</keyword>
<dbReference type="InterPro" id="IPR006047">
    <property type="entry name" value="GH13_cat_dom"/>
</dbReference>
<dbReference type="CDD" id="cd11314">
    <property type="entry name" value="AmyAc_arch_bac_plant_AmyA"/>
    <property type="match status" value="2"/>
</dbReference>
<gene>
    <name evidence="14" type="ORF">FCM35_KLT14802</name>
</gene>
<evidence type="ECO:0000313" key="15">
    <source>
        <dbReference type="Proteomes" id="UP000623129"/>
    </source>
</evidence>
<evidence type="ECO:0000256" key="2">
    <source>
        <dbReference type="ARBA" id="ARBA00001913"/>
    </source>
</evidence>
<comment type="cofactor">
    <cofactor evidence="2">
        <name>Ca(2+)</name>
        <dbReference type="ChEBI" id="CHEBI:29108"/>
    </cofactor>
</comment>
<dbReference type="GO" id="GO:0005975">
    <property type="term" value="P:carbohydrate metabolic process"/>
    <property type="evidence" value="ECO:0007669"/>
    <property type="project" value="InterPro"/>
</dbReference>
<accession>A0A833VEE6</accession>
<dbReference type="InterPro" id="IPR017853">
    <property type="entry name" value="GH"/>
</dbReference>
<dbReference type="GO" id="GO:0004556">
    <property type="term" value="F:alpha-amylase activity"/>
    <property type="evidence" value="ECO:0007669"/>
    <property type="project" value="UniProtKB-UniRule"/>
</dbReference>
<dbReference type="Gene3D" id="3.20.20.80">
    <property type="entry name" value="Glycosidases"/>
    <property type="match status" value="2"/>
</dbReference>
<keyword evidence="11" id="KW-0732">Signal</keyword>
<dbReference type="EC" id="3.2.1.1" evidence="5 10"/>
<feature type="domain" description="Alpha-amylase C-terminal beta-sheet" evidence="13">
    <location>
        <begin position="358"/>
        <end position="420"/>
    </location>
</feature>
<dbReference type="Gene3D" id="2.60.40.1180">
    <property type="entry name" value="Golgi alpha-mannosidase II"/>
    <property type="match status" value="2"/>
</dbReference>
<dbReference type="Pfam" id="PF07821">
    <property type="entry name" value="Alpha-amyl_C2"/>
    <property type="match status" value="2"/>
</dbReference>
<evidence type="ECO:0000259" key="13">
    <source>
        <dbReference type="SMART" id="SM00810"/>
    </source>
</evidence>
<comment type="caution">
    <text evidence="14">The sequence shown here is derived from an EMBL/GenBank/DDBJ whole genome shotgun (WGS) entry which is preliminary data.</text>
</comment>
<dbReference type="InterPro" id="IPR013780">
    <property type="entry name" value="Glyco_hydro_b"/>
</dbReference>
<reference evidence="14" key="1">
    <citation type="submission" date="2020-01" db="EMBL/GenBank/DDBJ databases">
        <title>Genome sequence of Kobresia littledalei, the first chromosome-level genome in the family Cyperaceae.</title>
        <authorList>
            <person name="Qu G."/>
        </authorList>
    </citation>
    <scope>NUCLEOTIDE SEQUENCE</scope>
    <source>
        <strain evidence="14">C.B.Clarke</strain>
        <tissue evidence="14">Leaf</tissue>
    </source>
</reference>
<evidence type="ECO:0000256" key="7">
    <source>
        <dbReference type="ARBA" id="ARBA00023277"/>
    </source>
</evidence>
<evidence type="ECO:0000256" key="10">
    <source>
        <dbReference type="RuleBase" id="RU361134"/>
    </source>
</evidence>
<dbReference type="EMBL" id="SWLB01000028">
    <property type="protein sequence ID" value="KAF3320668.1"/>
    <property type="molecule type" value="Genomic_DNA"/>
</dbReference>
<feature type="signal peptide" evidence="11">
    <location>
        <begin position="1"/>
        <end position="24"/>
    </location>
</feature>
<comment type="similarity">
    <text evidence="3 9">Belongs to the glycosyl hydrolase 13 family.</text>
</comment>
<feature type="domain" description="Alpha-amylase C-terminal beta-sheet" evidence="13">
    <location>
        <begin position="749"/>
        <end position="810"/>
    </location>
</feature>
<dbReference type="FunFam" id="3.20.20.80:FF:000058">
    <property type="entry name" value="Alpha-amylase 1"/>
    <property type="match status" value="2"/>
</dbReference>
<evidence type="ECO:0000259" key="12">
    <source>
        <dbReference type="SMART" id="SM00642"/>
    </source>
</evidence>
<feature type="domain" description="Glycosyl hydrolase family 13 catalytic" evidence="12">
    <location>
        <begin position="414"/>
        <end position="748"/>
    </location>
</feature>
<keyword evidence="6 10" id="KW-0378">Hydrolase</keyword>
<organism evidence="14 15">
    <name type="scientific">Carex littledalei</name>
    <dbReference type="NCBI Taxonomy" id="544730"/>
    <lineage>
        <taxon>Eukaryota</taxon>
        <taxon>Viridiplantae</taxon>
        <taxon>Streptophyta</taxon>
        <taxon>Embryophyta</taxon>
        <taxon>Tracheophyta</taxon>
        <taxon>Spermatophyta</taxon>
        <taxon>Magnoliopsida</taxon>
        <taxon>Liliopsida</taxon>
        <taxon>Poales</taxon>
        <taxon>Cyperaceae</taxon>
        <taxon>Cyperoideae</taxon>
        <taxon>Cariceae</taxon>
        <taxon>Carex</taxon>
        <taxon>Carex subgen. Euthyceras</taxon>
    </lineage>
</organism>
<feature type="domain" description="Glycosyl hydrolase family 13 catalytic" evidence="12">
    <location>
        <begin position="25"/>
        <end position="363"/>
    </location>
</feature>
<evidence type="ECO:0000256" key="9">
    <source>
        <dbReference type="RuleBase" id="RU003615"/>
    </source>
</evidence>
<dbReference type="OrthoDB" id="550577at2759"/>
<proteinExistence type="inferred from homology"/>